<dbReference type="InterPro" id="IPR036388">
    <property type="entry name" value="WH-like_DNA-bd_sf"/>
</dbReference>
<organism evidence="5 6">
    <name type="scientific">Rhodococcus opacus</name>
    <name type="common">Nocardia opaca</name>
    <dbReference type="NCBI Taxonomy" id="37919"/>
    <lineage>
        <taxon>Bacteria</taxon>
        <taxon>Bacillati</taxon>
        <taxon>Actinomycetota</taxon>
        <taxon>Actinomycetes</taxon>
        <taxon>Mycobacteriales</taxon>
        <taxon>Nocardiaceae</taxon>
        <taxon>Rhodococcus</taxon>
    </lineage>
</organism>
<dbReference type="PROSITE" id="PS50043">
    <property type="entry name" value="HTH_LUXR_2"/>
    <property type="match status" value="1"/>
</dbReference>
<sequence>MQNPAGPDSSGLPQRPRLEFSGDPILAARFAVPAAPKILVRRSALLERLTTGAAGPLTLVNAPAGAGKTVLVAQWVTGGLAPGTTVWLTVEPGDPPGLFWAYLLEALHRNGVPLPAEVGHPTRAETVDRSLLVRLADGLANSPEPVVLVLDQFEEGCAPEITADLHFVLGHAAGGLRLVLTARTEPLLPLHRYRASGEITEIRNTDLAFTRADTRVLLRAHGLTLSPAALKQLVDRTEGWAAGLRLSALAMQRSTDPEGFVGEFAADRTAIADYLFTEVLDALPPDTQTLLLHTCITERIHPELTDVLTGQCDADWTLAGLARANAFVERIDDSPWYRLHPLFREVLHAHLRHRHPGLEPQLHAQAARWFADTGRLTDAVSQAAAGGDWQFAANHLVDTLSIGRVFIGLHTAYLRRAFSAMPANVTGAAPALIRAACRLADHDLNGCQAALARADEYLDGAAGPAPHLSRSFVGVLAGRAAGDLDATRRAATDADRLLHELPQQLVAQHPEIAPMVLCGVGSAELDAGHLDRAASVLTAAVQQCGRPGTEQVLCDCLSSLALVELLRGHLRRAEKHSRRSLTVAEESALLPDDLPGMSHLVLAGVATERDDRATARTHLDLAGTSAGPVPEPAAAVAAAVIGSRLATADGDWPGALAVLRTARSALARPPAAWATDELAIAESATHLAHADPLAALEVLDAAPSARPEHALARTRALLAARRDDTETLEVLADLRVDKTAAATVQVQACLLRAHAATDSGHTEEAHRLLRRALGLARPEELWRVFADSGPWVRQLLTQHPQLLSGHGWIPAHVLTNPQPDNPPQPPPVIQPLTEREEQVLQQAAAMLTTEEIADALSISTNTVKTHLVSIYRKLGVTSRREAIHRARERTIL</sequence>
<reference evidence="6" key="1">
    <citation type="submission" date="2018-02" db="EMBL/GenBank/DDBJ databases">
        <title>Draft genome sequencing of Rhodococcus opacus KU647198.</title>
        <authorList>
            <person name="Zheng B.-X."/>
        </authorList>
    </citation>
    <scope>NUCLEOTIDE SEQUENCE [LARGE SCALE GENOMIC DNA]</scope>
    <source>
        <strain evidence="6">04-OD7</strain>
    </source>
</reference>
<protein>
    <submittedName>
        <fullName evidence="5">Transcriptional regulator</fullName>
    </submittedName>
</protein>
<evidence type="ECO:0000256" key="2">
    <source>
        <dbReference type="ARBA" id="ARBA00023125"/>
    </source>
</evidence>
<proteinExistence type="predicted"/>
<feature type="domain" description="HTH luxR-type" evidence="4">
    <location>
        <begin position="825"/>
        <end position="890"/>
    </location>
</feature>
<dbReference type="SMART" id="SM00421">
    <property type="entry name" value="HTH_LUXR"/>
    <property type="match status" value="1"/>
</dbReference>
<dbReference type="CDD" id="cd06170">
    <property type="entry name" value="LuxR_C_like"/>
    <property type="match status" value="1"/>
</dbReference>
<gene>
    <name evidence="5" type="ORF">C5613_40940</name>
</gene>
<name>A0A2S8IJ39_RHOOP</name>
<dbReference type="EMBL" id="PUIO01000089">
    <property type="protein sequence ID" value="PQP14392.1"/>
    <property type="molecule type" value="Genomic_DNA"/>
</dbReference>
<dbReference type="PRINTS" id="PR00038">
    <property type="entry name" value="HTHLUXR"/>
</dbReference>
<dbReference type="PANTHER" id="PTHR44688:SF16">
    <property type="entry name" value="DNA-BINDING TRANSCRIPTIONAL ACTIVATOR DEVR_DOSR"/>
    <property type="match status" value="1"/>
</dbReference>
<dbReference type="InterPro" id="IPR041617">
    <property type="entry name" value="TPR_MalT"/>
</dbReference>
<evidence type="ECO:0000259" key="4">
    <source>
        <dbReference type="PROSITE" id="PS50043"/>
    </source>
</evidence>
<keyword evidence="3" id="KW-0804">Transcription</keyword>
<dbReference type="PANTHER" id="PTHR44688">
    <property type="entry name" value="DNA-BINDING TRANSCRIPTIONAL ACTIVATOR DEVR_DOSR"/>
    <property type="match status" value="1"/>
</dbReference>
<keyword evidence="2" id="KW-0238">DNA-binding</keyword>
<accession>A0A2S8IJ39</accession>
<dbReference type="SUPFAM" id="SSF46894">
    <property type="entry name" value="C-terminal effector domain of the bipartite response regulators"/>
    <property type="match status" value="1"/>
</dbReference>
<dbReference type="AlphaFoldDB" id="A0A2S8IJ39"/>
<evidence type="ECO:0000313" key="6">
    <source>
        <dbReference type="Proteomes" id="UP000239290"/>
    </source>
</evidence>
<dbReference type="RefSeq" id="WP_105423479.1">
    <property type="nucleotide sequence ID" value="NZ_PUIO01000089.1"/>
</dbReference>
<keyword evidence="1" id="KW-0805">Transcription regulation</keyword>
<dbReference type="InterPro" id="IPR016032">
    <property type="entry name" value="Sig_transdc_resp-reg_C-effctor"/>
</dbReference>
<evidence type="ECO:0000256" key="1">
    <source>
        <dbReference type="ARBA" id="ARBA00023015"/>
    </source>
</evidence>
<dbReference type="Gene3D" id="1.25.40.10">
    <property type="entry name" value="Tetratricopeptide repeat domain"/>
    <property type="match status" value="1"/>
</dbReference>
<dbReference type="SUPFAM" id="SSF52540">
    <property type="entry name" value="P-loop containing nucleoside triphosphate hydrolases"/>
    <property type="match status" value="1"/>
</dbReference>
<dbReference type="InterPro" id="IPR000792">
    <property type="entry name" value="Tscrpt_reg_LuxR_C"/>
</dbReference>
<evidence type="ECO:0000256" key="3">
    <source>
        <dbReference type="ARBA" id="ARBA00023163"/>
    </source>
</evidence>
<dbReference type="Proteomes" id="UP000239290">
    <property type="component" value="Unassembled WGS sequence"/>
</dbReference>
<dbReference type="InterPro" id="IPR027417">
    <property type="entry name" value="P-loop_NTPase"/>
</dbReference>
<evidence type="ECO:0000313" key="5">
    <source>
        <dbReference type="EMBL" id="PQP14392.1"/>
    </source>
</evidence>
<dbReference type="GO" id="GO:0003677">
    <property type="term" value="F:DNA binding"/>
    <property type="evidence" value="ECO:0007669"/>
    <property type="project" value="UniProtKB-KW"/>
</dbReference>
<dbReference type="InterPro" id="IPR011990">
    <property type="entry name" value="TPR-like_helical_dom_sf"/>
</dbReference>
<dbReference type="Pfam" id="PF17874">
    <property type="entry name" value="TPR_MalT"/>
    <property type="match status" value="1"/>
</dbReference>
<comment type="caution">
    <text evidence="5">The sequence shown here is derived from an EMBL/GenBank/DDBJ whole genome shotgun (WGS) entry which is preliminary data.</text>
</comment>
<dbReference type="Pfam" id="PF25873">
    <property type="entry name" value="WHD_MalT"/>
    <property type="match status" value="1"/>
</dbReference>
<dbReference type="Gene3D" id="1.10.10.10">
    <property type="entry name" value="Winged helix-like DNA-binding domain superfamily/Winged helix DNA-binding domain"/>
    <property type="match status" value="1"/>
</dbReference>
<dbReference type="InterPro" id="IPR059106">
    <property type="entry name" value="WHD_MalT"/>
</dbReference>
<dbReference type="Pfam" id="PF00196">
    <property type="entry name" value="GerE"/>
    <property type="match status" value="1"/>
</dbReference>
<dbReference type="GO" id="GO:0006355">
    <property type="term" value="P:regulation of DNA-templated transcription"/>
    <property type="evidence" value="ECO:0007669"/>
    <property type="project" value="InterPro"/>
</dbReference>